<comment type="caution">
    <text evidence="1">The sequence shown here is derived from an EMBL/GenBank/DDBJ whole genome shotgun (WGS) entry which is preliminary data.</text>
</comment>
<evidence type="ECO:0000313" key="2">
    <source>
        <dbReference type="Proteomes" id="UP000314294"/>
    </source>
</evidence>
<dbReference type="Proteomes" id="UP000314294">
    <property type="component" value="Unassembled WGS sequence"/>
</dbReference>
<sequence length="62" mass="6576">MPDIERGQRRAALTVLNDAMLLQCAAQLQTPAPALRLPVLKEPVDQLAASKGALVCDAVLLP</sequence>
<gene>
    <name evidence="1" type="ORF">EYF80_022433</name>
</gene>
<name>A0A4Z2HN93_9TELE</name>
<protein>
    <submittedName>
        <fullName evidence="1">Uncharacterized protein</fullName>
    </submittedName>
</protein>
<dbReference type="EMBL" id="SRLO01000205">
    <property type="protein sequence ID" value="TNN67326.1"/>
    <property type="molecule type" value="Genomic_DNA"/>
</dbReference>
<accession>A0A4Z2HN93</accession>
<reference evidence="1 2" key="1">
    <citation type="submission" date="2019-03" db="EMBL/GenBank/DDBJ databases">
        <title>First draft genome of Liparis tanakae, snailfish: a comprehensive survey of snailfish specific genes.</title>
        <authorList>
            <person name="Kim W."/>
            <person name="Song I."/>
            <person name="Jeong J.-H."/>
            <person name="Kim D."/>
            <person name="Kim S."/>
            <person name="Ryu S."/>
            <person name="Song J.Y."/>
            <person name="Lee S.K."/>
        </authorList>
    </citation>
    <scope>NUCLEOTIDE SEQUENCE [LARGE SCALE GENOMIC DNA]</scope>
    <source>
        <tissue evidence="1">Muscle</tissue>
    </source>
</reference>
<proteinExistence type="predicted"/>
<dbReference type="AlphaFoldDB" id="A0A4Z2HN93"/>
<evidence type="ECO:0000313" key="1">
    <source>
        <dbReference type="EMBL" id="TNN67326.1"/>
    </source>
</evidence>
<keyword evidence="2" id="KW-1185">Reference proteome</keyword>
<organism evidence="1 2">
    <name type="scientific">Liparis tanakae</name>
    <name type="common">Tanaka's snailfish</name>
    <dbReference type="NCBI Taxonomy" id="230148"/>
    <lineage>
        <taxon>Eukaryota</taxon>
        <taxon>Metazoa</taxon>
        <taxon>Chordata</taxon>
        <taxon>Craniata</taxon>
        <taxon>Vertebrata</taxon>
        <taxon>Euteleostomi</taxon>
        <taxon>Actinopterygii</taxon>
        <taxon>Neopterygii</taxon>
        <taxon>Teleostei</taxon>
        <taxon>Neoteleostei</taxon>
        <taxon>Acanthomorphata</taxon>
        <taxon>Eupercaria</taxon>
        <taxon>Perciformes</taxon>
        <taxon>Cottioidei</taxon>
        <taxon>Cottales</taxon>
        <taxon>Liparidae</taxon>
        <taxon>Liparis</taxon>
    </lineage>
</organism>